<sequence length="433" mass="49944">MRLMRWLLKLRKSIWVYPIFYSITSLILSIFIITLDSRWILDIENYMPEIFFTSVDLAETVLATIAGALLSMTIFTFSTTMVVLTMYSSQFSPRTVENFLTNKITMQILGVFMGGFVYSIFSLLFMRQSLSEMMVISATIGVIYAIICLVYFAVFVHHVGNYIQASNLIQRLNESSFEKVSEYKNMVNKWGITRELDIYEYGVVLSITSKENGYIQLIDYEGIYEVAQETKSTIILEKVIGQFITDDTQIMSIHVKEISKFEEKNINQVLSFITIGSEKTDLQDFNFSIQKIVEIALRAISPGINDPNTANHCILMLGVILGKLSDLEKGYLVFEDDNKEGRAIFEAIDFNKELYFTFYQIIYYGNGDISVVLSILKSLRFVMEKASKENRVITLKFVNYIMDKIEPNLRKGIDYEMIKSEREEIYSIFSKRG</sequence>
<dbReference type="InterPro" id="IPR018723">
    <property type="entry name" value="DUF2254_membrane"/>
</dbReference>
<evidence type="ECO:0000313" key="3">
    <source>
        <dbReference type="Proteomes" id="UP001314903"/>
    </source>
</evidence>
<organism evidence="2 3">
    <name type="scientific">Acetoanaerobium pronyense</name>
    <dbReference type="NCBI Taxonomy" id="1482736"/>
    <lineage>
        <taxon>Bacteria</taxon>
        <taxon>Bacillati</taxon>
        <taxon>Bacillota</taxon>
        <taxon>Clostridia</taxon>
        <taxon>Peptostreptococcales</taxon>
        <taxon>Filifactoraceae</taxon>
        <taxon>Acetoanaerobium</taxon>
    </lineage>
</organism>
<keyword evidence="3" id="KW-1185">Reference proteome</keyword>
<proteinExistence type="predicted"/>
<name>A0ABS4KIB3_9FIRM</name>
<dbReference type="Proteomes" id="UP001314903">
    <property type="component" value="Unassembled WGS sequence"/>
</dbReference>
<feature type="transmembrane region" description="Helical" evidence="1">
    <location>
        <begin position="20"/>
        <end position="41"/>
    </location>
</feature>
<feature type="transmembrane region" description="Helical" evidence="1">
    <location>
        <begin position="108"/>
        <end position="127"/>
    </location>
</feature>
<dbReference type="RefSeq" id="WP_209660565.1">
    <property type="nucleotide sequence ID" value="NZ_JAGGLI010000012.1"/>
</dbReference>
<evidence type="ECO:0000256" key="1">
    <source>
        <dbReference type="SAM" id="Phobius"/>
    </source>
</evidence>
<accession>A0ABS4KIB3</accession>
<reference evidence="2 3" key="1">
    <citation type="submission" date="2021-03" db="EMBL/GenBank/DDBJ databases">
        <title>Genomic Encyclopedia of Type Strains, Phase IV (KMG-IV): sequencing the most valuable type-strain genomes for metagenomic binning, comparative biology and taxonomic classification.</title>
        <authorList>
            <person name="Goeker M."/>
        </authorList>
    </citation>
    <scope>NUCLEOTIDE SEQUENCE [LARGE SCALE GENOMIC DNA]</scope>
    <source>
        <strain evidence="2 3">DSM 27512</strain>
    </source>
</reference>
<keyword evidence="1" id="KW-0472">Membrane</keyword>
<feature type="transmembrane region" description="Helical" evidence="1">
    <location>
        <begin position="133"/>
        <end position="156"/>
    </location>
</feature>
<protein>
    <submittedName>
        <fullName evidence="2">Membrane protein</fullName>
    </submittedName>
</protein>
<keyword evidence="1" id="KW-1133">Transmembrane helix</keyword>
<dbReference type="Pfam" id="PF10011">
    <property type="entry name" value="DUF2254"/>
    <property type="match status" value="1"/>
</dbReference>
<dbReference type="EMBL" id="JAGGLI010000012">
    <property type="protein sequence ID" value="MBP2027500.1"/>
    <property type="molecule type" value="Genomic_DNA"/>
</dbReference>
<gene>
    <name evidence="2" type="ORF">J2Z35_001297</name>
</gene>
<evidence type="ECO:0000313" key="2">
    <source>
        <dbReference type="EMBL" id="MBP2027500.1"/>
    </source>
</evidence>
<comment type="caution">
    <text evidence="2">The sequence shown here is derived from an EMBL/GenBank/DDBJ whole genome shotgun (WGS) entry which is preliminary data.</text>
</comment>
<keyword evidence="1" id="KW-0812">Transmembrane</keyword>
<feature type="transmembrane region" description="Helical" evidence="1">
    <location>
        <begin position="61"/>
        <end position="87"/>
    </location>
</feature>